<reference evidence="2 3" key="1">
    <citation type="submission" date="2021-05" db="EMBL/GenBank/DDBJ databases">
        <title>Description of Cellulomonas sp. DKR-3 sp. nov.</title>
        <authorList>
            <person name="Dahal R.H."/>
            <person name="Chaudhary D.K."/>
        </authorList>
    </citation>
    <scope>NUCLEOTIDE SEQUENCE [LARGE SCALE GENOMIC DNA]</scope>
    <source>
        <strain evidence="2 3">DKR-3</strain>
    </source>
</reference>
<dbReference type="RefSeq" id="WP_214346752.1">
    <property type="nucleotide sequence ID" value="NZ_JAHBOH010000001.1"/>
</dbReference>
<comment type="caution">
    <text evidence="2">The sequence shown here is derived from an EMBL/GenBank/DDBJ whole genome shotgun (WGS) entry which is preliminary data.</text>
</comment>
<dbReference type="SUPFAM" id="SSF109854">
    <property type="entry name" value="DinB/YfiT-like putative metalloenzymes"/>
    <property type="match status" value="1"/>
</dbReference>
<proteinExistence type="predicted"/>
<dbReference type="GO" id="GO:0016853">
    <property type="term" value="F:isomerase activity"/>
    <property type="evidence" value="ECO:0007669"/>
    <property type="project" value="UniProtKB-KW"/>
</dbReference>
<evidence type="ECO:0000313" key="2">
    <source>
        <dbReference type="EMBL" id="MBT0993359.1"/>
    </source>
</evidence>
<dbReference type="InterPro" id="IPR034660">
    <property type="entry name" value="DinB/YfiT-like"/>
</dbReference>
<name>A0ABS5TW15_9CELL</name>
<keyword evidence="2" id="KW-0413">Isomerase</keyword>
<feature type="domain" description="Mycothiol-dependent maleylpyruvate isomerase metal-binding" evidence="1">
    <location>
        <begin position="34"/>
        <end position="151"/>
    </location>
</feature>
<sequence>MESWSATRTTFAEAAGWYVRTVARVGGRWEAPGLGVWDVRALVGHTSRSLLTVEQYLQVPATTVDVPSTAAYYRATRSMSAGEEVAERGRAAGRALGDDPADEVARIATRVVALLDGTPGTQTLTTLAGGMRLADYLPTRTFELVVHTLDLVAALGETDEPEPPAAAAAQALRVVADLAVEDGRAGALLLAATGRAALPPGFTVL</sequence>
<dbReference type="EMBL" id="JAHBOH010000001">
    <property type="protein sequence ID" value="MBT0993359.1"/>
    <property type="molecule type" value="Genomic_DNA"/>
</dbReference>
<dbReference type="Gene3D" id="1.20.120.450">
    <property type="entry name" value="dinb family like domain"/>
    <property type="match status" value="1"/>
</dbReference>
<organism evidence="2 3">
    <name type="scientific">Cellulomonas fulva</name>
    <dbReference type="NCBI Taxonomy" id="2835530"/>
    <lineage>
        <taxon>Bacteria</taxon>
        <taxon>Bacillati</taxon>
        <taxon>Actinomycetota</taxon>
        <taxon>Actinomycetes</taxon>
        <taxon>Micrococcales</taxon>
        <taxon>Cellulomonadaceae</taxon>
        <taxon>Cellulomonas</taxon>
    </lineage>
</organism>
<dbReference type="Pfam" id="PF11716">
    <property type="entry name" value="MDMPI_N"/>
    <property type="match status" value="1"/>
</dbReference>
<dbReference type="InterPro" id="IPR024344">
    <property type="entry name" value="MDMPI_metal-binding"/>
</dbReference>
<evidence type="ECO:0000259" key="1">
    <source>
        <dbReference type="Pfam" id="PF11716"/>
    </source>
</evidence>
<accession>A0ABS5TW15</accession>
<keyword evidence="3" id="KW-1185">Reference proteome</keyword>
<gene>
    <name evidence="2" type="ORF">KIN34_03550</name>
</gene>
<evidence type="ECO:0000313" key="3">
    <source>
        <dbReference type="Proteomes" id="UP000722125"/>
    </source>
</evidence>
<dbReference type="Proteomes" id="UP000722125">
    <property type="component" value="Unassembled WGS sequence"/>
</dbReference>
<protein>
    <submittedName>
        <fullName evidence="2">Maleylpyruvate isomerase N-terminal domain-containing protein</fullName>
    </submittedName>
</protein>